<dbReference type="InterPro" id="IPR050591">
    <property type="entry name" value="GSK-3"/>
</dbReference>
<keyword evidence="6 12" id="KW-0418">Kinase</keyword>
<dbReference type="EMBL" id="MCGT01000011">
    <property type="protein sequence ID" value="ORX55637.1"/>
    <property type="molecule type" value="Genomic_DNA"/>
</dbReference>
<gene>
    <name evidence="12" type="ORF">DM01DRAFT_1023893</name>
</gene>
<evidence type="ECO:0000256" key="7">
    <source>
        <dbReference type="ARBA" id="ARBA00022840"/>
    </source>
</evidence>
<dbReference type="InterPro" id="IPR017441">
    <property type="entry name" value="Protein_kinase_ATP_BS"/>
</dbReference>
<evidence type="ECO:0000259" key="11">
    <source>
        <dbReference type="PROSITE" id="PS50011"/>
    </source>
</evidence>
<dbReference type="Gene3D" id="3.30.200.20">
    <property type="entry name" value="Phosphorylase Kinase, domain 1"/>
    <property type="match status" value="1"/>
</dbReference>
<evidence type="ECO:0000256" key="4">
    <source>
        <dbReference type="ARBA" id="ARBA00022679"/>
    </source>
</evidence>
<name>A0A1X2GJW3_9FUNG</name>
<feature type="domain" description="Protein kinase" evidence="11">
    <location>
        <begin position="41"/>
        <end position="316"/>
    </location>
</feature>
<dbReference type="GO" id="GO:0005634">
    <property type="term" value="C:nucleus"/>
    <property type="evidence" value="ECO:0007669"/>
    <property type="project" value="UniProtKB-SubCell"/>
</dbReference>
<dbReference type="PANTHER" id="PTHR24057">
    <property type="entry name" value="GLYCOGEN SYNTHASE KINASE-3 ALPHA"/>
    <property type="match status" value="1"/>
</dbReference>
<dbReference type="InterPro" id="IPR011009">
    <property type="entry name" value="Kinase-like_dom_sf"/>
</dbReference>
<keyword evidence="13" id="KW-1185">Reference proteome</keyword>
<evidence type="ECO:0000256" key="1">
    <source>
        <dbReference type="ARBA" id="ARBA00004123"/>
    </source>
</evidence>
<feature type="binding site" evidence="9">
    <location>
        <position position="71"/>
    </location>
    <ligand>
        <name>ATP</name>
        <dbReference type="ChEBI" id="CHEBI:30616"/>
    </ligand>
</feature>
<proteinExistence type="inferred from homology"/>
<dbReference type="GO" id="GO:0005737">
    <property type="term" value="C:cytoplasm"/>
    <property type="evidence" value="ECO:0007669"/>
    <property type="project" value="TreeGrafter"/>
</dbReference>
<keyword evidence="3 10" id="KW-0723">Serine/threonine-protein kinase</keyword>
<dbReference type="PROSITE" id="PS00108">
    <property type="entry name" value="PROTEIN_KINASE_ST"/>
    <property type="match status" value="1"/>
</dbReference>
<dbReference type="GO" id="GO:0005524">
    <property type="term" value="F:ATP binding"/>
    <property type="evidence" value="ECO:0007669"/>
    <property type="project" value="UniProtKB-UniRule"/>
</dbReference>
<evidence type="ECO:0000256" key="9">
    <source>
        <dbReference type="PROSITE-ProRule" id="PRU10141"/>
    </source>
</evidence>
<dbReference type="OrthoDB" id="272141at2759"/>
<evidence type="ECO:0000313" key="12">
    <source>
        <dbReference type="EMBL" id="ORX55637.1"/>
    </source>
</evidence>
<dbReference type="GO" id="GO:0030154">
    <property type="term" value="P:cell differentiation"/>
    <property type="evidence" value="ECO:0007669"/>
    <property type="project" value="TreeGrafter"/>
</dbReference>
<organism evidence="12 13">
    <name type="scientific">Hesseltinella vesiculosa</name>
    <dbReference type="NCBI Taxonomy" id="101127"/>
    <lineage>
        <taxon>Eukaryota</taxon>
        <taxon>Fungi</taxon>
        <taxon>Fungi incertae sedis</taxon>
        <taxon>Mucoromycota</taxon>
        <taxon>Mucoromycotina</taxon>
        <taxon>Mucoromycetes</taxon>
        <taxon>Mucorales</taxon>
        <taxon>Cunninghamellaceae</taxon>
        <taxon>Hesseltinella</taxon>
    </lineage>
</organism>
<evidence type="ECO:0000256" key="5">
    <source>
        <dbReference type="ARBA" id="ARBA00022741"/>
    </source>
</evidence>
<evidence type="ECO:0000313" key="13">
    <source>
        <dbReference type="Proteomes" id="UP000242146"/>
    </source>
</evidence>
<keyword evidence="8" id="KW-0539">Nucleus</keyword>
<dbReference type="CDD" id="cd14137">
    <property type="entry name" value="STKc_GSK3"/>
    <property type="match status" value="1"/>
</dbReference>
<comment type="subcellular location">
    <subcellularLocation>
        <location evidence="1">Nucleus</location>
    </subcellularLocation>
</comment>
<dbReference type="FunFam" id="1.10.510.10:FF:000624">
    <property type="entry name" value="Mitogen-activated protein kinase"/>
    <property type="match status" value="1"/>
</dbReference>
<evidence type="ECO:0000256" key="3">
    <source>
        <dbReference type="ARBA" id="ARBA00022527"/>
    </source>
</evidence>
<keyword evidence="5 9" id="KW-0547">Nucleotide-binding</keyword>
<dbReference type="GO" id="GO:0004674">
    <property type="term" value="F:protein serine/threonine kinase activity"/>
    <property type="evidence" value="ECO:0007669"/>
    <property type="project" value="UniProtKB-KW"/>
</dbReference>
<dbReference type="GO" id="GO:0007165">
    <property type="term" value="P:signal transduction"/>
    <property type="evidence" value="ECO:0007669"/>
    <property type="project" value="TreeGrafter"/>
</dbReference>
<dbReference type="STRING" id="101127.A0A1X2GJW3"/>
<keyword evidence="4" id="KW-0808">Transferase</keyword>
<dbReference type="InterPro" id="IPR039192">
    <property type="entry name" value="STKc_GSK3"/>
</dbReference>
<keyword evidence="7 9" id="KW-0067">ATP-binding</keyword>
<dbReference type="InterPro" id="IPR008271">
    <property type="entry name" value="Ser/Thr_kinase_AS"/>
</dbReference>
<dbReference type="PROSITE" id="PS50011">
    <property type="entry name" value="PROTEIN_KINASE_DOM"/>
    <property type="match status" value="1"/>
</dbReference>
<evidence type="ECO:0000256" key="6">
    <source>
        <dbReference type="ARBA" id="ARBA00022777"/>
    </source>
</evidence>
<dbReference type="AlphaFoldDB" id="A0A1X2GJW3"/>
<comment type="caution">
    <text evidence="12">The sequence shown here is derived from an EMBL/GenBank/DDBJ whole genome shotgun (WGS) entry which is preliminary data.</text>
</comment>
<dbReference type="SMART" id="SM00220">
    <property type="entry name" value="S_TKc"/>
    <property type="match status" value="1"/>
</dbReference>
<evidence type="ECO:0000256" key="2">
    <source>
        <dbReference type="ARBA" id="ARBA00005527"/>
    </source>
</evidence>
<dbReference type="PROSITE" id="PS00107">
    <property type="entry name" value="PROTEIN_KINASE_ATP"/>
    <property type="match status" value="1"/>
</dbReference>
<reference evidence="12 13" key="1">
    <citation type="submission" date="2016-07" db="EMBL/GenBank/DDBJ databases">
        <title>Pervasive Adenine N6-methylation of Active Genes in Fungi.</title>
        <authorList>
            <consortium name="DOE Joint Genome Institute"/>
            <person name="Mondo S.J."/>
            <person name="Dannebaum R.O."/>
            <person name="Kuo R.C."/>
            <person name="Labutti K."/>
            <person name="Haridas S."/>
            <person name="Kuo A."/>
            <person name="Salamov A."/>
            <person name="Ahrendt S.R."/>
            <person name="Lipzen A."/>
            <person name="Sullivan W."/>
            <person name="Andreopoulos W.B."/>
            <person name="Clum A."/>
            <person name="Lindquist E."/>
            <person name="Daum C."/>
            <person name="Ramamoorthy G.K."/>
            <person name="Gryganskyi A."/>
            <person name="Culley D."/>
            <person name="Magnuson J.K."/>
            <person name="James T.Y."/>
            <person name="O'Malley M.A."/>
            <person name="Stajich J.E."/>
            <person name="Spatafora J.W."/>
            <person name="Visel A."/>
            <person name="Grigoriev I.V."/>
        </authorList>
    </citation>
    <scope>NUCLEOTIDE SEQUENCE [LARGE SCALE GENOMIC DNA]</scope>
    <source>
        <strain evidence="12 13">NRRL 3301</strain>
    </source>
</reference>
<sequence>MALSSFSQLKLTSTLVGDGVDTRMVHVQAKNRADMDIDLRYTKQKSVGHGSFGVVYLAKMAGSNELIAIKKVHQDKRFKNRELQILRSLDHPNICQLKAYFYTQEDDSKFSKRSKKSKEYLNLIMDYMPETVYSLSRQFTRNKKRMPSLSIKLYIYQLFRALAFIHHQGVCHRDIKPQNLLVNPANGTLQLCDFGSAKVLVANEPNVAYICSRYYRAPELVFGATRYTTAIDMWSAACVMAEMYLGTPLFPGKTSLDQLVQIIKILGSPTPNDLLQMNPQASDRKKLPHVDTTPLEKVGWDGKKKKKSVAYWFLGS</sequence>
<evidence type="ECO:0000256" key="10">
    <source>
        <dbReference type="RuleBase" id="RU000304"/>
    </source>
</evidence>
<dbReference type="Proteomes" id="UP000242146">
    <property type="component" value="Unassembled WGS sequence"/>
</dbReference>
<dbReference type="InterPro" id="IPR000719">
    <property type="entry name" value="Prot_kinase_dom"/>
</dbReference>
<dbReference type="Pfam" id="PF00069">
    <property type="entry name" value="Pkinase"/>
    <property type="match status" value="1"/>
</dbReference>
<dbReference type="Gene3D" id="1.10.510.10">
    <property type="entry name" value="Transferase(Phosphotransferase) domain 1"/>
    <property type="match status" value="1"/>
</dbReference>
<comment type="similarity">
    <text evidence="2">Belongs to the protein kinase superfamily. CMGC Ser/Thr protein kinase family. GSK-3 subfamily.</text>
</comment>
<accession>A0A1X2GJW3</accession>
<evidence type="ECO:0000256" key="8">
    <source>
        <dbReference type="ARBA" id="ARBA00023242"/>
    </source>
</evidence>
<dbReference type="PANTHER" id="PTHR24057:SF0">
    <property type="entry name" value="PROTEIN KINASE SHAGGY-RELATED"/>
    <property type="match status" value="1"/>
</dbReference>
<dbReference type="SUPFAM" id="SSF56112">
    <property type="entry name" value="Protein kinase-like (PK-like)"/>
    <property type="match status" value="1"/>
</dbReference>
<protein>
    <submittedName>
        <fullName evidence="12">Glycogen synthase kinase 3</fullName>
    </submittedName>
</protein>